<keyword evidence="7" id="KW-1185">Reference proteome</keyword>
<feature type="region of interest" description="Disordered" evidence="4">
    <location>
        <begin position="1"/>
        <end position="25"/>
    </location>
</feature>
<evidence type="ECO:0000313" key="7">
    <source>
        <dbReference type="Proteomes" id="UP000515472"/>
    </source>
</evidence>
<dbReference type="Gene3D" id="3.30.450.90">
    <property type="match status" value="1"/>
</dbReference>
<dbReference type="InterPro" id="IPR027417">
    <property type="entry name" value="P-loop_NTPase"/>
</dbReference>
<dbReference type="SUPFAM" id="SSF52540">
    <property type="entry name" value="P-loop containing nucleoside triphosphate hydrolases"/>
    <property type="match status" value="1"/>
</dbReference>
<feature type="domain" description="Bacterial type II secretion system protein E" evidence="5">
    <location>
        <begin position="463"/>
        <end position="477"/>
    </location>
</feature>
<sequence>MSMKSVREGIQSKEGGQQRRGGWCMESHGNYQKEADRKEGVEDSGLEIAALLMKSGYLADAQLSYAQRVKAKLLSPRTLVGVLLELGFFTREQLRETLRSNMVSVKLGALLVELGYLKPTELQAALGIQRDGENSKMLGEILVEQRFIEEYTLAEVLAFQLGFPFIDLDAASIDRALLARVPQHWLSQHSFVPVKEEGGKVLVAIADPLNLEGRKTAEKLFGQSTTSFAICTMKAIRDALSLLKRGMVQGDGTATDEHTVTGIVNSIFEEALKEGASDIHIEPMRSALRVRFRRDGMLVLYKDFAKELALPVSSRIKVMAEADIAERRRHQDGRICYESAKSGSTLDMRVSFYITIHGEKIVLRLLSMKGELLDLKEIGMPGRMLERFMDDALDTPSGVLIITGPTGSGKTSTLYSCVHHLNDLNTSIVTAEEPVEYVIEGIAQCSINQKIGVTFEETLRHIVRQDPDVIVLGEIRDSFSAETAIQAALTGHKVLTTFHTEDSVGGLLRLMNMNIEAFLIASTVVCVLAQRLLRRICPECSEGYLPTPTELRRIGYSNADLRGAEFRIGRGCAKCRYSGYRGRVGVFEMLILNELVKDAILSKKTSYEIRKISTESTGMVTLLESGLAKAASGLVSLHDTVRLLPRIGKPRPIAEIRRLLGD</sequence>
<feature type="compositionally biased region" description="Basic and acidic residues" evidence="4">
    <location>
        <begin position="1"/>
        <end position="11"/>
    </location>
</feature>
<dbReference type="CDD" id="cd01129">
    <property type="entry name" value="PulE-GspE-like"/>
    <property type="match status" value="1"/>
</dbReference>
<dbReference type="PANTHER" id="PTHR30258">
    <property type="entry name" value="TYPE II SECRETION SYSTEM PROTEIN GSPE-RELATED"/>
    <property type="match status" value="1"/>
</dbReference>
<evidence type="ECO:0000256" key="4">
    <source>
        <dbReference type="SAM" id="MobiDB-lite"/>
    </source>
</evidence>
<protein>
    <submittedName>
        <fullName evidence="6">Type II secretion system protein E</fullName>
    </submittedName>
</protein>
<dbReference type="Pfam" id="PF00437">
    <property type="entry name" value="T2SSE"/>
    <property type="match status" value="1"/>
</dbReference>
<dbReference type="Gene3D" id="3.40.50.300">
    <property type="entry name" value="P-loop containing nucleotide triphosphate hydrolases"/>
    <property type="match status" value="1"/>
</dbReference>
<dbReference type="InterPro" id="IPR007831">
    <property type="entry name" value="T2SS_GspE_N"/>
</dbReference>
<dbReference type="GO" id="GO:0005886">
    <property type="term" value="C:plasma membrane"/>
    <property type="evidence" value="ECO:0007669"/>
    <property type="project" value="TreeGrafter"/>
</dbReference>
<evidence type="ECO:0000256" key="1">
    <source>
        <dbReference type="ARBA" id="ARBA00006611"/>
    </source>
</evidence>
<reference evidence="6 7" key="1">
    <citation type="submission" date="2020-06" db="EMBL/GenBank/DDBJ databases">
        <title>Interaction of electrochemicaly active bacteria, Geobacter bremensis R4 on different carbon anode.</title>
        <authorList>
            <person name="Meng L."/>
            <person name="Yoshida N."/>
        </authorList>
    </citation>
    <scope>NUCLEOTIDE SEQUENCE [LARGE SCALE GENOMIC DNA]</scope>
    <source>
        <strain evidence="6 7">R4</strain>
    </source>
</reference>
<gene>
    <name evidence="6" type="ORF">GEOBRER4_n0359</name>
</gene>
<organism evidence="6 7">
    <name type="scientific">Citrifermentans bremense</name>
    <dbReference type="NCBI Taxonomy" id="60035"/>
    <lineage>
        <taxon>Bacteria</taxon>
        <taxon>Pseudomonadati</taxon>
        <taxon>Thermodesulfobacteriota</taxon>
        <taxon>Desulfuromonadia</taxon>
        <taxon>Geobacterales</taxon>
        <taxon>Geobacteraceae</taxon>
        <taxon>Citrifermentans</taxon>
    </lineage>
</organism>
<dbReference type="PROSITE" id="PS00662">
    <property type="entry name" value="T2SP_E"/>
    <property type="match status" value="1"/>
</dbReference>
<keyword evidence="3" id="KW-0067">ATP-binding</keyword>
<dbReference type="InterPro" id="IPR037257">
    <property type="entry name" value="T2SS_E_N_sf"/>
</dbReference>
<dbReference type="GO" id="GO:0016887">
    <property type="term" value="F:ATP hydrolysis activity"/>
    <property type="evidence" value="ECO:0007669"/>
    <property type="project" value="TreeGrafter"/>
</dbReference>
<name>A0A7R7IYL0_9BACT</name>
<dbReference type="GO" id="GO:0005524">
    <property type="term" value="F:ATP binding"/>
    <property type="evidence" value="ECO:0007669"/>
    <property type="project" value="UniProtKB-KW"/>
</dbReference>
<proteinExistence type="inferred from homology"/>
<dbReference type="InterPro" id="IPR001482">
    <property type="entry name" value="T2SS/T4SS_dom"/>
</dbReference>
<dbReference type="AlphaFoldDB" id="A0A7R7IYL0"/>
<dbReference type="PANTHER" id="PTHR30258:SF2">
    <property type="entry name" value="COMG OPERON PROTEIN 1"/>
    <property type="match status" value="1"/>
</dbReference>
<dbReference type="SUPFAM" id="SSF160246">
    <property type="entry name" value="EspE N-terminal domain-like"/>
    <property type="match status" value="1"/>
</dbReference>
<dbReference type="EMBL" id="AP023213">
    <property type="protein sequence ID" value="BCO11158.1"/>
    <property type="molecule type" value="Genomic_DNA"/>
</dbReference>
<evidence type="ECO:0000313" key="6">
    <source>
        <dbReference type="EMBL" id="BCO11158.1"/>
    </source>
</evidence>
<dbReference type="Pfam" id="PF05157">
    <property type="entry name" value="MshEN"/>
    <property type="match status" value="1"/>
</dbReference>
<evidence type="ECO:0000256" key="3">
    <source>
        <dbReference type="ARBA" id="ARBA00022840"/>
    </source>
</evidence>
<keyword evidence="2" id="KW-0547">Nucleotide-binding</keyword>
<comment type="similarity">
    <text evidence="1">Belongs to the GSP E family.</text>
</comment>
<evidence type="ECO:0000259" key="5">
    <source>
        <dbReference type="PROSITE" id="PS00662"/>
    </source>
</evidence>
<accession>A0A7R7IYL0</accession>
<dbReference type="Proteomes" id="UP000515472">
    <property type="component" value="Chromosome"/>
</dbReference>
<dbReference type="Gene3D" id="3.30.300.160">
    <property type="entry name" value="Type II secretion system, protein E, N-terminal domain"/>
    <property type="match status" value="1"/>
</dbReference>
<evidence type="ECO:0000256" key="2">
    <source>
        <dbReference type="ARBA" id="ARBA00022741"/>
    </source>
</evidence>